<organism evidence="2">
    <name type="scientific">Menopon gallinae</name>
    <name type="common">poultry shaft louse</name>
    <dbReference type="NCBI Taxonomy" id="328185"/>
    <lineage>
        <taxon>Eukaryota</taxon>
        <taxon>Metazoa</taxon>
        <taxon>Ecdysozoa</taxon>
        <taxon>Arthropoda</taxon>
        <taxon>Hexapoda</taxon>
        <taxon>Insecta</taxon>
        <taxon>Pterygota</taxon>
        <taxon>Neoptera</taxon>
        <taxon>Paraneoptera</taxon>
        <taxon>Psocodea</taxon>
        <taxon>Troctomorpha</taxon>
        <taxon>Phthiraptera</taxon>
        <taxon>Amblycera</taxon>
        <taxon>Menoponidae</taxon>
        <taxon>Menopon</taxon>
    </lineage>
</organism>
<dbReference type="Pfam" id="PF00873">
    <property type="entry name" value="ACR_tran"/>
    <property type="match status" value="1"/>
</dbReference>
<keyword evidence="1" id="KW-0175">Coiled coil</keyword>
<comment type="caution">
    <text evidence="2">The sequence shown here is derived from an EMBL/GenBank/DDBJ whole genome shotgun (WGS) entry which is preliminary data.</text>
</comment>
<dbReference type="SUPFAM" id="SSF56954">
    <property type="entry name" value="Outer membrane efflux proteins (OEP)"/>
    <property type="match status" value="1"/>
</dbReference>
<dbReference type="Gene3D" id="3.30.2090.10">
    <property type="entry name" value="Multidrug efflux transporter AcrB TolC docking domain, DN and DC subdomains"/>
    <property type="match status" value="1"/>
</dbReference>
<dbReference type="GO" id="GO:0015562">
    <property type="term" value="F:efflux transmembrane transporter activity"/>
    <property type="evidence" value="ECO:0007669"/>
    <property type="project" value="InterPro"/>
</dbReference>
<dbReference type="InterPro" id="IPR003423">
    <property type="entry name" value="OMP_efflux"/>
</dbReference>
<evidence type="ECO:0000256" key="1">
    <source>
        <dbReference type="SAM" id="Coils"/>
    </source>
</evidence>
<dbReference type="Gene3D" id="1.20.1600.10">
    <property type="entry name" value="Outer membrane efflux proteins (OEP)"/>
    <property type="match status" value="1"/>
</dbReference>
<dbReference type="InterPro" id="IPR010131">
    <property type="entry name" value="MdtP/NodT-like"/>
</dbReference>
<dbReference type="Pfam" id="PF02321">
    <property type="entry name" value="OEP"/>
    <property type="match status" value="1"/>
</dbReference>
<dbReference type="EMBL" id="JARGDH010000093">
    <property type="protein sequence ID" value="KAL0263857.1"/>
    <property type="molecule type" value="Genomic_DNA"/>
</dbReference>
<dbReference type="InterPro" id="IPR027463">
    <property type="entry name" value="AcrB_DN_DC_subdom"/>
</dbReference>
<feature type="coiled-coil region" evidence="1">
    <location>
        <begin position="161"/>
        <end position="239"/>
    </location>
</feature>
<protein>
    <submittedName>
        <fullName evidence="2">Uncharacterized protein</fullName>
    </submittedName>
</protein>
<dbReference type="SUPFAM" id="SSF82693">
    <property type="entry name" value="Multidrug efflux transporter AcrB pore domain, PN1, PN2, PC1 and PC2 subdomains"/>
    <property type="match status" value="1"/>
</dbReference>
<dbReference type="Gene3D" id="3.30.70.1320">
    <property type="entry name" value="Multidrug efflux transporter AcrB pore domain like"/>
    <property type="match status" value="1"/>
</dbReference>
<sequence>MGEAVKNNVVKQENNSINIGLRASYEIDIWGKNYAVYKGAASHLKAQEEDFANIKISIVASMMNLWVNLMALREQKEILKNKIDYAESMLSLQQSNYTGGSISITDLLQQESQILEYKNKLEEIEYYEEETLRSINILCGKDPLDKIEIKKLDSSDYNIALSEAKVNYTKAEANYKRALGRSAQAEEELKLYEKNSGKKIKNSYLALRKPELEQAKSDLELAKSNLAKAKLNLDRTKIKAPYNLIVKEKNVSYVSVLETAVAIPIENAIADVDNLGDVKTEISDGQVHIAVEILSSSRLDTAYRDIENKVNSISSFPNDMPSPVISKKQSEHPLVYLMLYGEGATKGMLKEGMQVVRNVFAQDSETGIINIAGDEDYEIRVEVPESNLRKYNLTLEDIGRAIASSGIDNGD</sequence>
<accession>A0AAW2H673</accession>
<name>A0AAW2H673_9NEOP</name>
<proteinExistence type="predicted"/>
<dbReference type="Gene3D" id="2.20.200.10">
    <property type="entry name" value="Outer membrane efflux proteins (OEP)"/>
    <property type="match status" value="1"/>
</dbReference>
<dbReference type="GO" id="GO:0016020">
    <property type="term" value="C:membrane"/>
    <property type="evidence" value="ECO:0007669"/>
    <property type="project" value="InterPro"/>
</dbReference>
<dbReference type="PANTHER" id="PTHR30203">
    <property type="entry name" value="OUTER MEMBRANE CATION EFFLUX PROTEIN"/>
    <property type="match status" value="1"/>
</dbReference>
<dbReference type="Gene3D" id="3.30.70.1430">
    <property type="entry name" value="Multidrug efflux transporter AcrB pore domain"/>
    <property type="match status" value="1"/>
</dbReference>
<evidence type="ECO:0000313" key="2">
    <source>
        <dbReference type="EMBL" id="KAL0263857.1"/>
    </source>
</evidence>
<gene>
    <name evidence="2" type="ORF">PYX00_011158</name>
</gene>
<dbReference type="AlphaFoldDB" id="A0AAW2H673"/>
<dbReference type="PANTHER" id="PTHR30203:SF30">
    <property type="entry name" value="OUTER MEMBRANE PROTEIN-RELATED"/>
    <property type="match status" value="1"/>
</dbReference>
<dbReference type="InterPro" id="IPR001036">
    <property type="entry name" value="Acrflvin-R"/>
</dbReference>
<reference evidence="2" key="1">
    <citation type="journal article" date="2024" name="Gigascience">
        <title>Chromosome-level genome of the poultry shaft louse Menopon gallinae provides insight into the host-switching and adaptive evolution of parasitic lice.</title>
        <authorList>
            <person name="Xu Y."/>
            <person name="Ma L."/>
            <person name="Liu S."/>
            <person name="Liang Y."/>
            <person name="Liu Q."/>
            <person name="He Z."/>
            <person name="Tian L."/>
            <person name="Duan Y."/>
            <person name="Cai W."/>
            <person name="Li H."/>
            <person name="Song F."/>
        </authorList>
    </citation>
    <scope>NUCLEOTIDE SEQUENCE</scope>
    <source>
        <strain evidence="2">Cailab_2023a</strain>
    </source>
</reference>